<organism evidence="4 5">
    <name type="scientific">Channa striata</name>
    <name type="common">Snakehead murrel</name>
    <name type="synonym">Ophicephalus striatus</name>
    <dbReference type="NCBI Taxonomy" id="64152"/>
    <lineage>
        <taxon>Eukaryota</taxon>
        <taxon>Metazoa</taxon>
        <taxon>Chordata</taxon>
        <taxon>Craniata</taxon>
        <taxon>Vertebrata</taxon>
        <taxon>Euteleostomi</taxon>
        <taxon>Actinopterygii</taxon>
        <taxon>Neopterygii</taxon>
        <taxon>Teleostei</taxon>
        <taxon>Neoteleostei</taxon>
        <taxon>Acanthomorphata</taxon>
        <taxon>Anabantaria</taxon>
        <taxon>Anabantiformes</taxon>
        <taxon>Channoidei</taxon>
        <taxon>Channidae</taxon>
        <taxon>Channa</taxon>
    </lineage>
</organism>
<reference evidence="4" key="1">
    <citation type="submission" date="2023-07" db="EMBL/GenBank/DDBJ databases">
        <title>Chromosome-level Genome Assembly of Striped Snakehead (Channa striata).</title>
        <authorList>
            <person name="Liu H."/>
        </authorList>
    </citation>
    <scope>NUCLEOTIDE SEQUENCE</scope>
    <source>
        <strain evidence="4">Gz</strain>
        <tissue evidence="4">Muscle</tissue>
    </source>
</reference>
<dbReference type="InterPro" id="IPR032675">
    <property type="entry name" value="LRR_dom_sf"/>
</dbReference>
<evidence type="ECO:0000313" key="5">
    <source>
        <dbReference type="Proteomes" id="UP001187415"/>
    </source>
</evidence>
<evidence type="ECO:0000256" key="1">
    <source>
        <dbReference type="ARBA" id="ARBA00022614"/>
    </source>
</evidence>
<dbReference type="AlphaFoldDB" id="A0AA88IXE4"/>
<feature type="region of interest" description="Disordered" evidence="3">
    <location>
        <begin position="1"/>
        <end position="35"/>
    </location>
</feature>
<dbReference type="SMART" id="SM00367">
    <property type="entry name" value="LRR_CC"/>
    <property type="match status" value="6"/>
</dbReference>
<keyword evidence="2" id="KW-0677">Repeat</keyword>
<dbReference type="Pfam" id="PF13516">
    <property type="entry name" value="LRR_6"/>
    <property type="match status" value="7"/>
</dbReference>
<gene>
    <name evidence="4" type="ORF">Q5P01_025754</name>
</gene>
<dbReference type="EMBL" id="JAUPFM010000021">
    <property type="protein sequence ID" value="KAK2817563.1"/>
    <property type="molecule type" value="Genomic_DNA"/>
</dbReference>
<dbReference type="SUPFAM" id="SSF52047">
    <property type="entry name" value="RNI-like"/>
    <property type="match status" value="3"/>
</dbReference>
<evidence type="ECO:0000313" key="4">
    <source>
        <dbReference type="EMBL" id="KAK2817563.1"/>
    </source>
</evidence>
<proteinExistence type="predicted"/>
<protein>
    <submittedName>
        <fullName evidence="4">Uncharacterized protein</fullName>
    </submittedName>
</protein>
<keyword evidence="1" id="KW-0433">Leucine-rich repeat</keyword>
<dbReference type="Proteomes" id="UP001187415">
    <property type="component" value="Unassembled WGS sequence"/>
</dbReference>
<sequence>MENCLPAGSAAVPDASHQAVNQRDAGSTRVTAHNGSVVNTPNFTGIHATRDANLTVTVNNTYVQSSARTDETNAAAPNLQGNIQECRDELKEYLQNKTKDLFQGTKESGSSTLLSLKASGLEELHLSRNTLQDSGMELLSDGLKSPNCQLQKLSLRDCKITREGCRSLARALVSNPSHLRELDLSQNKIHLVDQPHSEPITPPLKEHLNPVQPSEMNPHKKNIYNNALKVYRYIDDDQELDPLSEVLSKCSLETLRLCECGIPEKPLKRLASALSSNPSHLKNLDLSKTSFGSQSFSLLLDFLKHPDCQLQTLCLFKANLKTECAAALASALNLSHLTELDLGGNDLGDAGMIEFAALLEDPNCKVATLRLAGCRVTESGCAALASSLKSNPAHLRVLDLARNNFKDTGVENLSDYLAEPLCQLKVLNLQCCTLTAACCRCLSLALGCCSALKELDLSYNTLMDQGVKLLCDWLRKPQCKLEILRLSWCTESSSTGSEPAGSLWCFLCQDSWVKECRMETSITNGQAMVPHKSQYAVTQKDAGNLTVAAQSGGVVNTPQLIGVRVKGDLTINTCVQSPAKREALSPKNKDEALGRLVPVFKLSKKALLSDCNLTDRCCECISSVLHLRSSVLEELDLSRNELQDSGMRLLSDGLKDPNCKLQRLG</sequence>
<comment type="caution">
    <text evidence="4">The sequence shown here is derived from an EMBL/GenBank/DDBJ whole genome shotgun (WGS) entry which is preliminary data.</text>
</comment>
<evidence type="ECO:0000256" key="3">
    <source>
        <dbReference type="SAM" id="MobiDB-lite"/>
    </source>
</evidence>
<dbReference type="InterPro" id="IPR001611">
    <property type="entry name" value="Leu-rich_rpt"/>
</dbReference>
<accession>A0AA88IXE4</accession>
<dbReference type="Gene3D" id="3.80.10.10">
    <property type="entry name" value="Ribonuclease Inhibitor"/>
    <property type="match status" value="4"/>
</dbReference>
<feature type="compositionally biased region" description="Polar residues" evidence="3">
    <location>
        <begin position="18"/>
        <end position="35"/>
    </location>
</feature>
<evidence type="ECO:0000256" key="2">
    <source>
        <dbReference type="ARBA" id="ARBA00022737"/>
    </source>
</evidence>
<keyword evidence="5" id="KW-1185">Reference proteome</keyword>
<name>A0AA88IXE4_CHASR</name>
<dbReference type="PANTHER" id="PTHR24106">
    <property type="entry name" value="NACHT, LRR AND CARD DOMAINS-CONTAINING"/>
    <property type="match status" value="1"/>
</dbReference>
<dbReference type="InterPro" id="IPR051261">
    <property type="entry name" value="NLR"/>
</dbReference>
<dbReference type="SMART" id="SM00368">
    <property type="entry name" value="LRR_RI"/>
    <property type="match status" value="11"/>
</dbReference>
<dbReference type="InterPro" id="IPR006553">
    <property type="entry name" value="Leu-rich_rpt_Cys-con_subtyp"/>
</dbReference>